<dbReference type="InterPro" id="IPR045087">
    <property type="entry name" value="Cu-oxidase_fam"/>
</dbReference>
<accession>A0AAN7FWC7</accession>
<comment type="similarity">
    <text evidence="3 13">Belongs to the multicopper oxidase family.</text>
</comment>
<dbReference type="GO" id="GO:0046274">
    <property type="term" value="P:lignin catabolic process"/>
    <property type="evidence" value="ECO:0007669"/>
    <property type="project" value="UniProtKB-KW"/>
</dbReference>
<dbReference type="CDD" id="cd13849">
    <property type="entry name" value="CuRO_1_LCC_plant"/>
    <property type="match status" value="1"/>
</dbReference>
<dbReference type="Proteomes" id="UP001324115">
    <property type="component" value="Unassembled WGS sequence"/>
</dbReference>
<evidence type="ECO:0000259" key="14">
    <source>
        <dbReference type="Pfam" id="PF00394"/>
    </source>
</evidence>
<evidence type="ECO:0000256" key="5">
    <source>
        <dbReference type="ARBA" id="ARBA00022523"/>
    </source>
</evidence>
<dbReference type="NCBIfam" id="TIGR03389">
    <property type="entry name" value="laccase"/>
    <property type="match status" value="1"/>
</dbReference>
<keyword evidence="5 13" id="KW-0052">Apoplast</keyword>
<dbReference type="InterPro" id="IPR017761">
    <property type="entry name" value="Laccase"/>
</dbReference>
<keyword evidence="8 13" id="KW-0677">Repeat</keyword>
<keyword evidence="9 13" id="KW-0560">Oxidoreductase</keyword>
<dbReference type="PANTHER" id="PTHR11709">
    <property type="entry name" value="MULTI-COPPER OXIDASE"/>
    <property type="match status" value="1"/>
</dbReference>
<dbReference type="GO" id="GO:0005507">
    <property type="term" value="F:copper ion binding"/>
    <property type="evidence" value="ECO:0007669"/>
    <property type="project" value="InterPro"/>
</dbReference>
<keyword evidence="12 13" id="KW-0439">Lignin degradation</keyword>
<evidence type="ECO:0000313" key="17">
    <source>
        <dbReference type="EMBL" id="KAK4601578.1"/>
    </source>
</evidence>
<keyword evidence="13" id="KW-0732">Signal</keyword>
<dbReference type="PROSITE" id="PS00080">
    <property type="entry name" value="MULTICOPPER_OXIDASE2"/>
    <property type="match status" value="1"/>
</dbReference>
<gene>
    <name evidence="17" type="ORF">RGQ29_010939</name>
</gene>
<dbReference type="EC" id="1.10.3.2" evidence="4 13"/>
<feature type="domain" description="Plastocyanin-like" evidence="14">
    <location>
        <begin position="164"/>
        <end position="315"/>
    </location>
</feature>
<feature type="chain" id="PRO_5042662637" description="Laccase" evidence="13">
    <location>
        <begin position="29"/>
        <end position="589"/>
    </location>
</feature>
<keyword evidence="7 13" id="KW-0479">Metal-binding</keyword>
<evidence type="ECO:0000256" key="13">
    <source>
        <dbReference type="RuleBase" id="RU361119"/>
    </source>
</evidence>
<dbReference type="AlphaFoldDB" id="A0AAN7FWC7"/>
<evidence type="ECO:0000256" key="8">
    <source>
        <dbReference type="ARBA" id="ARBA00022737"/>
    </source>
</evidence>
<comment type="function">
    <text evidence="13">Lignin degradation and detoxification of lignin-derived products.</text>
</comment>
<evidence type="ECO:0000259" key="16">
    <source>
        <dbReference type="Pfam" id="PF07732"/>
    </source>
</evidence>
<keyword evidence="18" id="KW-1185">Reference proteome</keyword>
<dbReference type="InterPro" id="IPR011707">
    <property type="entry name" value="Cu-oxidase-like_N"/>
</dbReference>
<evidence type="ECO:0000259" key="15">
    <source>
        <dbReference type="Pfam" id="PF07731"/>
    </source>
</evidence>
<dbReference type="Pfam" id="PF00394">
    <property type="entry name" value="Cu-oxidase"/>
    <property type="match status" value="1"/>
</dbReference>
<feature type="domain" description="Plastocyanin-like" evidence="16">
    <location>
        <begin position="39"/>
        <end position="149"/>
    </location>
</feature>
<evidence type="ECO:0000256" key="2">
    <source>
        <dbReference type="ARBA" id="ARBA00004271"/>
    </source>
</evidence>
<reference evidence="17 18" key="1">
    <citation type="journal article" date="2023" name="G3 (Bethesda)">
        <title>A haplotype-resolved chromosome-scale genome for Quercus rubra L. provides insights into the genetics of adaptive traits for red oak species.</title>
        <authorList>
            <person name="Kapoor B."/>
            <person name="Jenkins J."/>
            <person name="Schmutz J."/>
            <person name="Zhebentyayeva T."/>
            <person name="Kuelheim C."/>
            <person name="Coggeshall M."/>
            <person name="Heim C."/>
            <person name="Lasky J.R."/>
            <person name="Leites L."/>
            <person name="Islam-Faridi N."/>
            <person name="Romero-Severson J."/>
            <person name="DeLeo V.L."/>
            <person name="Lucas S.M."/>
            <person name="Lazic D."/>
            <person name="Gailing O."/>
            <person name="Carlson J."/>
            <person name="Staton M."/>
        </authorList>
    </citation>
    <scope>NUCLEOTIDE SEQUENCE [LARGE SCALE GENOMIC DNA]</scope>
    <source>
        <strain evidence="17">Pseudo-F2</strain>
    </source>
</reference>
<dbReference type="Pfam" id="PF07731">
    <property type="entry name" value="Cu-oxidase_2"/>
    <property type="match status" value="1"/>
</dbReference>
<evidence type="ECO:0000256" key="6">
    <source>
        <dbReference type="ARBA" id="ARBA00022525"/>
    </source>
</evidence>
<dbReference type="InterPro" id="IPR034289">
    <property type="entry name" value="CuRO_3_LCC"/>
</dbReference>
<keyword evidence="6 13" id="KW-0964">Secreted</keyword>
<dbReference type="PROSITE" id="PS00079">
    <property type="entry name" value="MULTICOPPER_OXIDASE1"/>
    <property type="match status" value="1"/>
</dbReference>
<comment type="subcellular location">
    <subcellularLocation>
        <location evidence="2 13">Secreted</location>
        <location evidence="2 13">Extracellular space</location>
        <location evidence="2 13">Apoplast</location>
    </subcellularLocation>
</comment>
<dbReference type="EMBL" id="JAXUIC010000002">
    <property type="protein sequence ID" value="KAK4601578.1"/>
    <property type="molecule type" value="Genomic_DNA"/>
</dbReference>
<dbReference type="GO" id="GO:0048046">
    <property type="term" value="C:apoplast"/>
    <property type="evidence" value="ECO:0007669"/>
    <property type="project" value="UniProtKB-SubCell"/>
</dbReference>
<dbReference type="InterPro" id="IPR033138">
    <property type="entry name" value="Cu_oxidase_CS"/>
</dbReference>
<evidence type="ECO:0000256" key="12">
    <source>
        <dbReference type="ARBA" id="ARBA00023185"/>
    </source>
</evidence>
<evidence type="ECO:0000256" key="3">
    <source>
        <dbReference type="ARBA" id="ARBA00010609"/>
    </source>
</evidence>
<dbReference type="InterPro" id="IPR008972">
    <property type="entry name" value="Cupredoxin"/>
</dbReference>
<evidence type="ECO:0000256" key="11">
    <source>
        <dbReference type="ARBA" id="ARBA00023180"/>
    </source>
</evidence>
<dbReference type="CDD" id="cd13875">
    <property type="entry name" value="CuRO_2_LCC_plant"/>
    <property type="match status" value="1"/>
</dbReference>
<sequence>MNSKNKYAMLEFLGILILFEHLFCMVQGDVHFYDFVLREKNFTGLCSTKGMLVVNDSFPGPEIKVHKGDTVYVNVHNQGYYGVTIHWHGVKQPKNSWFDGPEYITQCPIQPGTNFTYEVIFSDEEGTLWWHAHSDWTRASVHGAIVILPAIGSTYSFPKVDGEETIVLAAWYKGNLKEEVDEALEAGSDLPHSDAYTINGEPGDFCACSKETTYHWTVDYNKTYLLRIINAVMNAELFFAVAQHNLTVVGMDGRYVKPLATSYIMISPGQTMDVLITTNQSLGRYYMAARQYSSEDASVTAFDHVNATAILQYESNYSFPSSPSFPTTLPFYLDYIAALNFTNRIRSLASYEYPVNVPLNITTKMYVTVSMNTIFCRTCSGGIDDEILGTSLNNISWVNPSTDVLQAYYRNISGIYTTDFPDQPPSYYNFTGDEFPDSIELTVQGTKVKVLNYNEAVEIVFQGTNVLTGSVNHPMHMHGYSFYVVGTGFGNFNNEIDPKHYNLVDPPEVTTFGVPKNGWVAIRFVANNPGVWFWHCHLDRHMSWGMDTVFIVKNGDTIETSIRKPPAYMPSCKVPLKSYGYGLDEKSNT</sequence>
<dbReference type="InterPro" id="IPR034288">
    <property type="entry name" value="CuRO_1_LCC"/>
</dbReference>
<organism evidence="17 18">
    <name type="scientific">Quercus rubra</name>
    <name type="common">Northern red oak</name>
    <name type="synonym">Quercus borealis</name>
    <dbReference type="NCBI Taxonomy" id="3512"/>
    <lineage>
        <taxon>Eukaryota</taxon>
        <taxon>Viridiplantae</taxon>
        <taxon>Streptophyta</taxon>
        <taxon>Embryophyta</taxon>
        <taxon>Tracheophyta</taxon>
        <taxon>Spermatophyta</taxon>
        <taxon>Magnoliopsida</taxon>
        <taxon>eudicotyledons</taxon>
        <taxon>Gunneridae</taxon>
        <taxon>Pentapetalae</taxon>
        <taxon>rosids</taxon>
        <taxon>fabids</taxon>
        <taxon>Fagales</taxon>
        <taxon>Fagaceae</taxon>
        <taxon>Quercus</taxon>
    </lineage>
</organism>
<evidence type="ECO:0000256" key="7">
    <source>
        <dbReference type="ARBA" id="ARBA00022723"/>
    </source>
</evidence>
<feature type="signal peptide" evidence="13">
    <location>
        <begin position="1"/>
        <end position="28"/>
    </location>
</feature>
<dbReference type="SUPFAM" id="SSF49503">
    <property type="entry name" value="Cupredoxins"/>
    <property type="match status" value="3"/>
</dbReference>
<comment type="catalytic activity">
    <reaction evidence="1 13">
        <text>4 hydroquinone + O2 = 4 benzosemiquinone + 2 H2O</text>
        <dbReference type="Rhea" id="RHEA:11276"/>
        <dbReference type="ChEBI" id="CHEBI:15377"/>
        <dbReference type="ChEBI" id="CHEBI:15379"/>
        <dbReference type="ChEBI" id="CHEBI:17594"/>
        <dbReference type="ChEBI" id="CHEBI:17977"/>
        <dbReference type="EC" id="1.10.3.2"/>
    </reaction>
</comment>
<evidence type="ECO:0000256" key="4">
    <source>
        <dbReference type="ARBA" id="ARBA00012297"/>
    </source>
</evidence>
<dbReference type="CDD" id="cd13897">
    <property type="entry name" value="CuRO_3_LCC_plant"/>
    <property type="match status" value="1"/>
</dbReference>
<dbReference type="Gene3D" id="2.60.40.420">
    <property type="entry name" value="Cupredoxins - blue copper proteins"/>
    <property type="match status" value="3"/>
</dbReference>
<comment type="cofactor">
    <cofactor evidence="13">
        <name>Cu cation</name>
        <dbReference type="ChEBI" id="CHEBI:23378"/>
    </cofactor>
    <text evidence="13">Binds 4 Cu cations per monomer.</text>
</comment>
<dbReference type="PANTHER" id="PTHR11709:SF261">
    <property type="entry name" value="LACCASE"/>
    <property type="match status" value="1"/>
</dbReference>
<keyword evidence="11" id="KW-0325">Glycoprotein</keyword>
<protein>
    <recommendedName>
        <fullName evidence="4 13">Laccase</fullName>
        <ecNumber evidence="4 13">1.10.3.2</ecNumber>
    </recommendedName>
    <alternativeName>
        <fullName evidence="13">Benzenediol:oxygen oxidoreductase</fullName>
    </alternativeName>
    <alternativeName>
        <fullName evidence="13">Diphenol oxidase</fullName>
    </alternativeName>
    <alternativeName>
        <fullName evidence="13">Urishiol oxidase</fullName>
    </alternativeName>
</protein>
<dbReference type="InterPro" id="IPR001117">
    <property type="entry name" value="Cu-oxidase_2nd"/>
</dbReference>
<dbReference type="GO" id="GO:0052716">
    <property type="term" value="F:hydroquinone:oxygen oxidoreductase activity"/>
    <property type="evidence" value="ECO:0007669"/>
    <property type="project" value="UniProtKB-EC"/>
</dbReference>
<dbReference type="Pfam" id="PF07732">
    <property type="entry name" value="Cu-oxidase_3"/>
    <property type="match status" value="1"/>
</dbReference>
<dbReference type="InterPro" id="IPR011706">
    <property type="entry name" value="Cu-oxidase_C"/>
</dbReference>
<keyword evidence="10 13" id="KW-0186">Copper</keyword>
<evidence type="ECO:0000256" key="1">
    <source>
        <dbReference type="ARBA" id="ARBA00000349"/>
    </source>
</evidence>
<proteinExistence type="inferred from homology"/>
<comment type="caution">
    <text evidence="17">The sequence shown here is derived from an EMBL/GenBank/DDBJ whole genome shotgun (WGS) entry which is preliminary data.</text>
</comment>
<dbReference type="InterPro" id="IPR034285">
    <property type="entry name" value="CuRO_2_LCC"/>
</dbReference>
<evidence type="ECO:0000256" key="9">
    <source>
        <dbReference type="ARBA" id="ARBA00023002"/>
    </source>
</evidence>
<evidence type="ECO:0000313" key="18">
    <source>
        <dbReference type="Proteomes" id="UP001324115"/>
    </source>
</evidence>
<dbReference type="InterPro" id="IPR002355">
    <property type="entry name" value="Cu_oxidase_Cu_BS"/>
</dbReference>
<evidence type="ECO:0000256" key="10">
    <source>
        <dbReference type="ARBA" id="ARBA00023008"/>
    </source>
</evidence>
<name>A0AAN7FWC7_QUERU</name>
<feature type="domain" description="Plastocyanin-like" evidence="15">
    <location>
        <begin position="420"/>
        <end position="555"/>
    </location>
</feature>